<dbReference type="PROSITE" id="PS50931">
    <property type="entry name" value="HTH_LYSR"/>
    <property type="match status" value="1"/>
</dbReference>
<protein>
    <submittedName>
        <fullName evidence="6">LysR family transcriptional regulator</fullName>
    </submittedName>
</protein>
<dbReference type="KEGG" id="hcz:G9Q37_15365"/>
<dbReference type="InterPro" id="IPR036388">
    <property type="entry name" value="WH-like_DNA-bd_sf"/>
</dbReference>
<gene>
    <name evidence="6" type="ORF">G9Q37_15365</name>
</gene>
<evidence type="ECO:0000256" key="1">
    <source>
        <dbReference type="ARBA" id="ARBA00009437"/>
    </source>
</evidence>
<reference evidence="6 7" key="1">
    <citation type="submission" date="2020-03" db="EMBL/GenBank/DDBJ databases">
        <title>Hydrogenophaga sp. nov. isolated from cyanobacterial mat.</title>
        <authorList>
            <person name="Thorat V."/>
            <person name="Kirdat K."/>
            <person name="Tiwarekar B."/>
            <person name="Costa E.D."/>
            <person name="Yadav A."/>
        </authorList>
    </citation>
    <scope>NUCLEOTIDE SEQUENCE [LARGE SCALE GENOMIC DNA]</scope>
    <source>
        <strain evidence="6 7">BA0156</strain>
    </source>
</reference>
<dbReference type="EMBL" id="CP049989">
    <property type="protein sequence ID" value="QIM53437.1"/>
    <property type="molecule type" value="Genomic_DNA"/>
</dbReference>
<sequence length="316" mass="34940">MNHPRVTLDQWNALVAVVEAGSHARAAERLHRSQSSVTYAVQQIQSQLGVQVFELDGRKARLTPTGEQLYQRARYLVAEAQALESASGCLSLGWEAELRLAVEVIYPNQRLFDCLERFGQSASHTRVEVVEAVLGHRTTLLDEGKTDLAIYGSVPQGYEGEHLMRVRFLLVAHPDHALHRLGRAVTLRDLRQHRHLVVRETSPERTTATSLQAPQRWTVGHLSTSIEAARRGHGFAWLPEERIGDELRSGQLKPLPMRHGGERFADLYLIFGDRSAAGPAALRLAEILRADALGAVAGAAPAAAVPAPLRPKRSRR</sequence>
<dbReference type="RefSeq" id="WP_166228503.1">
    <property type="nucleotide sequence ID" value="NZ_CP049989.1"/>
</dbReference>
<dbReference type="Pfam" id="PF00126">
    <property type="entry name" value="HTH_1"/>
    <property type="match status" value="1"/>
</dbReference>
<dbReference type="InterPro" id="IPR036390">
    <property type="entry name" value="WH_DNA-bd_sf"/>
</dbReference>
<dbReference type="PANTHER" id="PTHR30126">
    <property type="entry name" value="HTH-TYPE TRANSCRIPTIONAL REGULATOR"/>
    <property type="match status" value="1"/>
</dbReference>
<name>A0A6G8IJQ1_9BURK</name>
<dbReference type="Gene3D" id="3.40.190.290">
    <property type="match status" value="1"/>
</dbReference>
<evidence type="ECO:0000259" key="5">
    <source>
        <dbReference type="PROSITE" id="PS50931"/>
    </source>
</evidence>
<evidence type="ECO:0000256" key="2">
    <source>
        <dbReference type="ARBA" id="ARBA00023015"/>
    </source>
</evidence>
<dbReference type="Proteomes" id="UP000503162">
    <property type="component" value="Chromosome"/>
</dbReference>
<evidence type="ECO:0000313" key="6">
    <source>
        <dbReference type="EMBL" id="QIM53437.1"/>
    </source>
</evidence>
<dbReference type="InterPro" id="IPR005119">
    <property type="entry name" value="LysR_subst-bd"/>
</dbReference>
<keyword evidence="4" id="KW-0804">Transcription</keyword>
<dbReference type="PANTHER" id="PTHR30126:SF88">
    <property type="entry name" value="TRANSCRIPTIONAL REGULATOR-RELATED"/>
    <property type="match status" value="1"/>
</dbReference>
<proteinExistence type="inferred from homology"/>
<evidence type="ECO:0000256" key="4">
    <source>
        <dbReference type="ARBA" id="ARBA00023163"/>
    </source>
</evidence>
<dbReference type="AlphaFoldDB" id="A0A6G8IJQ1"/>
<dbReference type="GO" id="GO:0003700">
    <property type="term" value="F:DNA-binding transcription factor activity"/>
    <property type="evidence" value="ECO:0007669"/>
    <property type="project" value="InterPro"/>
</dbReference>
<keyword evidence="3" id="KW-0238">DNA-binding</keyword>
<keyword evidence="7" id="KW-1185">Reference proteome</keyword>
<evidence type="ECO:0000256" key="3">
    <source>
        <dbReference type="ARBA" id="ARBA00023125"/>
    </source>
</evidence>
<comment type="similarity">
    <text evidence="1">Belongs to the LysR transcriptional regulatory family.</text>
</comment>
<organism evidence="6 7">
    <name type="scientific">Hydrogenophaga crocea</name>
    <dbReference type="NCBI Taxonomy" id="2716225"/>
    <lineage>
        <taxon>Bacteria</taxon>
        <taxon>Pseudomonadati</taxon>
        <taxon>Pseudomonadota</taxon>
        <taxon>Betaproteobacteria</taxon>
        <taxon>Burkholderiales</taxon>
        <taxon>Comamonadaceae</taxon>
        <taxon>Hydrogenophaga</taxon>
    </lineage>
</organism>
<dbReference type="SUPFAM" id="SSF46785">
    <property type="entry name" value="Winged helix' DNA-binding domain"/>
    <property type="match status" value="1"/>
</dbReference>
<accession>A0A6G8IJQ1</accession>
<evidence type="ECO:0000313" key="7">
    <source>
        <dbReference type="Proteomes" id="UP000503162"/>
    </source>
</evidence>
<dbReference type="Gene3D" id="1.10.10.10">
    <property type="entry name" value="Winged helix-like DNA-binding domain superfamily/Winged helix DNA-binding domain"/>
    <property type="match status" value="1"/>
</dbReference>
<dbReference type="SUPFAM" id="SSF53850">
    <property type="entry name" value="Periplasmic binding protein-like II"/>
    <property type="match status" value="1"/>
</dbReference>
<dbReference type="Pfam" id="PF03466">
    <property type="entry name" value="LysR_substrate"/>
    <property type="match status" value="1"/>
</dbReference>
<dbReference type="InterPro" id="IPR000847">
    <property type="entry name" value="LysR_HTH_N"/>
</dbReference>
<feature type="domain" description="HTH lysR-type" evidence="5">
    <location>
        <begin position="6"/>
        <end position="63"/>
    </location>
</feature>
<dbReference type="GO" id="GO:0000976">
    <property type="term" value="F:transcription cis-regulatory region binding"/>
    <property type="evidence" value="ECO:0007669"/>
    <property type="project" value="TreeGrafter"/>
</dbReference>
<keyword evidence="2" id="KW-0805">Transcription regulation</keyword>